<feature type="domain" description="Protein FecR C-terminal" evidence="2">
    <location>
        <begin position="283"/>
        <end position="350"/>
    </location>
</feature>
<dbReference type="PANTHER" id="PTHR30273:SF2">
    <property type="entry name" value="PROTEIN FECR"/>
    <property type="match status" value="1"/>
</dbReference>
<dbReference type="PIRSF" id="PIRSF018266">
    <property type="entry name" value="FecR"/>
    <property type="match status" value="1"/>
</dbReference>
<keyword evidence="4" id="KW-1185">Reference proteome</keyword>
<dbReference type="AlphaFoldDB" id="A0A7W6ET26"/>
<proteinExistence type="predicted"/>
<name>A0A7W6ET26_9BACT</name>
<protein>
    <submittedName>
        <fullName evidence="3">Ferric-dicitrate binding protein FerR (Iron transport regulator)</fullName>
    </submittedName>
</protein>
<dbReference type="InterPro" id="IPR012373">
    <property type="entry name" value="Ferrdict_sens_TM"/>
</dbReference>
<dbReference type="PANTHER" id="PTHR30273">
    <property type="entry name" value="PERIPLASMIC SIGNAL SENSOR AND SIGMA FACTOR ACTIVATOR FECR-RELATED"/>
    <property type="match status" value="1"/>
</dbReference>
<evidence type="ECO:0000313" key="4">
    <source>
        <dbReference type="Proteomes" id="UP000541352"/>
    </source>
</evidence>
<reference evidence="3 4" key="1">
    <citation type="submission" date="2020-08" db="EMBL/GenBank/DDBJ databases">
        <title>Genomic Encyclopedia of Type Strains, Phase IV (KMG-IV): sequencing the most valuable type-strain genomes for metagenomic binning, comparative biology and taxonomic classification.</title>
        <authorList>
            <person name="Goeker M."/>
        </authorList>
    </citation>
    <scope>NUCLEOTIDE SEQUENCE [LARGE SCALE GENOMIC DNA]</scope>
    <source>
        <strain evidence="3 4">DSM 17976</strain>
    </source>
</reference>
<evidence type="ECO:0000259" key="1">
    <source>
        <dbReference type="Pfam" id="PF04773"/>
    </source>
</evidence>
<dbReference type="Gene3D" id="2.60.120.1440">
    <property type="match status" value="1"/>
</dbReference>
<dbReference type="Pfam" id="PF16344">
    <property type="entry name" value="FecR_C"/>
    <property type="match status" value="1"/>
</dbReference>
<dbReference type="GO" id="GO:0016989">
    <property type="term" value="F:sigma factor antagonist activity"/>
    <property type="evidence" value="ECO:0007669"/>
    <property type="project" value="TreeGrafter"/>
</dbReference>
<dbReference type="Proteomes" id="UP000541352">
    <property type="component" value="Unassembled WGS sequence"/>
</dbReference>
<evidence type="ECO:0000313" key="3">
    <source>
        <dbReference type="EMBL" id="MBB3841365.1"/>
    </source>
</evidence>
<dbReference type="InterPro" id="IPR032508">
    <property type="entry name" value="FecR_C"/>
</dbReference>
<dbReference type="InterPro" id="IPR006860">
    <property type="entry name" value="FecR"/>
</dbReference>
<organism evidence="3 4">
    <name type="scientific">Runella defluvii</name>
    <dbReference type="NCBI Taxonomy" id="370973"/>
    <lineage>
        <taxon>Bacteria</taxon>
        <taxon>Pseudomonadati</taxon>
        <taxon>Bacteroidota</taxon>
        <taxon>Cytophagia</taxon>
        <taxon>Cytophagales</taxon>
        <taxon>Spirosomataceae</taxon>
        <taxon>Runella</taxon>
    </lineage>
</organism>
<accession>A0A7W6ET26</accession>
<feature type="domain" description="FecR protein" evidence="1">
    <location>
        <begin position="145"/>
        <end position="234"/>
    </location>
</feature>
<evidence type="ECO:0000259" key="2">
    <source>
        <dbReference type="Pfam" id="PF16344"/>
    </source>
</evidence>
<sequence>MKPFSNPHSVTELLEDEAFQRWMKERRREDRWFWEEWLQVYPEKRDLYEQAVAAFLLIEGKEDNLTDDEVALKTDQILASIPDDSANNIKPLLGWTWVRWVAAAIVIGLATWYQFLPKPQDATLTSRNEEKALEEGKWTRVSNTGQQPMVVLLPDNSSVVLSQGSSVRFRKEISKIKREVFLQGEGFFEVAKDAQKPFFVYTNSLTTKVLGTSFQVRSFEGETVALVKVKSGKVAVTSVAAPNKPTFLTEHQQLSIVTKTNEVIQKTSDNVAENPTAIVNQQFTYEFAPVSEIFGQLQEAYHLPIQYDHEKLQSCTFTGQLNDVPFLEKIRLICLTIEATYEVVDDKVIIHSQGCN</sequence>
<gene>
    <name evidence="3" type="ORF">FHS57_005393</name>
</gene>
<dbReference type="RefSeq" id="WP_183978989.1">
    <property type="nucleotide sequence ID" value="NZ_JACIBY010000016.1"/>
</dbReference>
<dbReference type="Gene3D" id="3.55.50.30">
    <property type="match status" value="1"/>
</dbReference>
<dbReference type="EMBL" id="JACIBY010000016">
    <property type="protein sequence ID" value="MBB3841365.1"/>
    <property type="molecule type" value="Genomic_DNA"/>
</dbReference>
<dbReference type="Pfam" id="PF04773">
    <property type="entry name" value="FecR"/>
    <property type="match status" value="1"/>
</dbReference>
<comment type="caution">
    <text evidence="3">The sequence shown here is derived from an EMBL/GenBank/DDBJ whole genome shotgun (WGS) entry which is preliminary data.</text>
</comment>